<evidence type="ECO:0000313" key="3">
    <source>
        <dbReference type="Proteomes" id="UP000824041"/>
    </source>
</evidence>
<evidence type="ECO:0000259" key="1">
    <source>
        <dbReference type="PROSITE" id="PS51671"/>
    </source>
</evidence>
<dbReference type="Pfam" id="PF19571">
    <property type="entry name" value="ACT_8"/>
    <property type="match status" value="1"/>
</dbReference>
<dbReference type="AlphaFoldDB" id="A0A9D2DQJ9"/>
<proteinExistence type="predicted"/>
<dbReference type="InterPro" id="IPR045739">
    <property type="entry name" value="ACT_dom_pair"/>
</dbReference>
<organism evidence="2 3">
    <name type="scientific">Candidatus Blautia faecigallinarum</name>
    <dbReference type="NCBI Taxonomy" id="2838488"/>
    <lineage>
        <taxon>Bacteria</taxon>
        <taxon>Bacillati</taxon>
        <taxon>Bacillota</taxon>
        <taxon>Clostridia</taxon>
        <taxon>Lachnospirales</taxon>
        <taxon>Lachnospiraceae</taxon>
        <taxon>Blautia</taxon>
    </lineage>
</organism>
<sequence>MIKQNIVFVENRAGSLKKVTNILAENQVNIFGFACFDTPEFAIFRMVSDAPEKAEKILTENGYMNRITDVIVVDLKDEVGGLDELLSVLAESNVSLNYIYTSFRREDLIPVIILHSEDIFATESVLHSNGFRVLGDVKELEKE</sequence>
<protein>
    <submittedName>
        <fullName evidence="2">ACT domain-containing protein</fullName>
    </submittedName>
</protein>
<evidence type="ECO:0000313" key="2">
    <source>
        <dbReference type="EMBL" id="HIZ21245.1"/>
    </source>
</evidence>
<dbReference type="Proteomes" id="UP000824041">
    <property type="component" value="Unassembled WGS sequence"/>
</dbReference>
<dbReference type="EMBL" id="DXBU01000004">
    <property type="protein sequence ID" value="HIZ21245.1"/>
    <property type="molecule type" value="Genomic_DNA"/>
</dbReference>
<feature type="domain" description="ACT" evidence="1">
    <location>
        <begin position="4"/>
        <end position="78"/>
    </location>
</feature>
<dbReference type="SUPFAM" id="SSF55021">
    <property type="entry name" value="ACT-like"/>
    <property type="match status" value="2"/>
</dbReference>
<reference evidence="2" key="1">
    <citation type="journal article" date="2021" name="PeerJ">
        <title>Extensive microbial diversity within the chicken gut microbiome revealed by metagenomics and culture.</title>
        <authorList>
            <person name="Gilroy R."/>
            <person name="Ravi A."/>
            <person name="Getino M."/>
            <person name="Pursley I."/>
            <person name="Horton D.L."/>
            <person name="Alikhan N.F."/>
            <person name="Baker D."/>
            <person name="Gharbi K."/>
            <person name="Hall N."/>
            <person name="Watson M."/>
            <person name="Adriaenssens E.M."/>
            <person name="Foster-Nyarko E."/>
            <person name="Jarju S."/>
            <person name="Secka A."/>
            <person name="Antonio M."/>
            <person name="Oren A."/>
            <person name="Chaudhuri R.R."/>
            <person name="La Ragione R."/>
            <person name="Hildebrand F."/>
            <person name="Pallen M.J."/>
        </authorList>
    </citation>
    <scope>NUCLEOTIDE SEQUENCE</scope>
    <source>
        <strain evidence="2">14324</strain>
    </source>
</reference>
<dbReference type="PROSITE" id="PS51671">
    <property type="entry name" value="ACT"/>
    <property type="match status" value="1"/>
</dbReference>
<dbReference type="Gene3D" id="3.30.2130.10">
    <property type="entry name" value="VC0802-like"/>
    <property type="match status" value="1"/>
</dbReference>
<dbReference type="PANTHER" id="PTHR40099">
    <property type="entry name" value="ACETOLACTATE SYNTHASE, SMALL SUBUNIT"/>
    <property type="match status" value="1"/>
</dbReference>
<comment type="caution">
    <text evidence="2">The sequence shown here is derived from an EMBL/GenBank/DDBJ whole genome shotgun (WGS) entry which is preliminary data.</text>
</comment>
<name>A0A9D2DQJ9_9FIRM</name>
<dbReference type="InterPro" id="IPR045865">
    <property type="entry name" value="ACT-like_dom_sf"/>
</dbReference>
<dbReference type="PANTHER" id="PTHR40099:SF1">
    <property type="entry name" value="ACETOLACTATE SYNTHASE, SMALL SUBUNIT"/>
    <property type="match status" value="1"/>
</dbReference>
<dbReference type="InterPro" id="IPR002912">
    <property type="entry name" value="ACT_dom"/>
</dbReference>
<accession>A0A9D2DQJ9</accession>
<gene>
    <name evidence="2" type="ORF">IAA21_00405</name>
</gene>
<reference evidence="2" key="2">
    <citation type="submission" date="2021-04" db="EMBL/GenBank/DDBJ databases">
        <authorList>
            <person name="Gilroy R."/>
        </authorList>
    </citation>
    <scope>NUCLEOTIDE SEQUENCE</scope>
    <source>
        <strain evidence="2">14324</strain>
    </source>
</reference>